<evidence type="ECO:0000256" key="7">
    <source>
        <dbReference type="ARBA" id="ARBA00022807"/>
    </source>
</evidence>
<evidence type="ECO:0000259" key="15">
    <source>
        <dbReference type="PROSITE" id="PS51218"/>
    </source>
</evidence>
<dbReference type="GO" id="GO:0006508">
    <property type="term" value="P:proteolysis"/>
    <property type="evidence" value="ECO:0007669"/>
    <property type="project" value="UniProtKB-KW"/>
</dbReference>
<dbReference type="GO" id="GO:0044423">
    <property type="term" value="C:virion component"/>
    <property type="evidence" value="ECO:0007669"/>
    <property type="project" value="UniProtKB-KW"/>
</dbReference>
<organism evidence="16">
    <name type="scientific">Canaosa virus</name>
    <dbReference type="NCBI Taxonomy" id="2976198"/>
    <lineage>
        <taxon>Viruses</taxon>
        <taxon>Riboviria</taxon>
    </lineage>
</organism>
<keyword evidence="12" id="KW-0812">Transmembrane</keyword>
<keyword evidence="8" id="KW-0067">ATP-binding</keyword>
<dbReference type="GO" id="GO:0003723">
    <property type="term" value="F:RNA binding"/>
    <property type="evidence" value="ECO:0007669"/>
    <property type="project" value="UniProtKB-UniRule"/>
</dbReference>
<dbReference type="PROSITE" id="PS50137">
    <property type="entry name" value="DS_RBD"/>
    <property type="match status" value="1"/>
</dbReference>
<keyword evidence="2" id="KW-0645">Protease</keyword>
<proteinExistence type="predicted"/>
<evidence type="ECO:0000256" key="8">
    <source>
        <dbReference type="ARBA" id="ARBA00022840"/>
    </source>
</evidence>
<dbReference type="Pfam" id="PF00035">
    <property type="entry name" value="dsrm"/>
    <property type="match status" value="1"/>
</dbReference>
<dbReference type="Gene3D" id="2.60.120.20">
    <property type="match status" value="1"/>
</dbReference>
<dbReference type="CDD" id="cd01699">
    <property type="entry name" value="RNA_dep_RNAP"/>
    <property type="match status" value="1"/>
</dbReference>
<keyword evidence="7" id="KW-0788">Thiol protease</keyword>
<sequence length="2986" mass="336734">MFSKFDREYWSKQIDLKQKTLQQLREEDIKPISLNLPVEEQLSAEDLQTISDQLTTLLSTLSEKKVMRNVPIAIVTNLVTGLVSATFTLISSIYSLRATYLTGTGKFLHITSIVTSLGHLATMVATLCEYWKVGYDLYKAKSTLGFLAGRFMDGLTANAPTDYIVPVISTIVTVVLVGTSLLSATGAKSVITMGNFSRAAKSIRGDAKEMTEWICEELLQLDLKGDQVVYDEIIALAKRSTELVSIPLYKILTNGEQLAELNAFPDKAIKAMSAVMKSGTKAKALLSAKTLLVQNIQTVKERILAVDAVNSSTQRIETIGILFAGKHAVGKSTLIGYMAKKLGQRFGYSDNVYSLNKQSGGFALPYGGQAFAMYDEFMAKHAPEDDLLKDFNLYCSSGPANLESAHLDGKVQPVKFKALFTTCNDKNPKIATHGGLTENAAKAFWSRILRYEVIDEQNQGRMGANLHRREDFSHLKMMKIEASVEAHSQRDAFVETEMTVSEVLDEISKVMAEREIRYLESLQTPAVTAERIQQLKSMIENNFISNSGRDYCVIRIQGPAGTGKSKLAVDISNMFHQHFPHYGVEMVSDLTPIKEPTKNIYIVDDLIYDSEDMKKYFHWINSTHPESVTIFVTNTVLQPVKGWNPLSVPYTNVPTHATLPDGFARRIGLTGTVYYGKVLVSIADGTGLTIDTSPNYVLSIAKESLSSVDVLDRVFKTFNIHLGRVDGIKRVMEKCPYVFQPDVEIIADSLPKLTNTLSQISTVLQAYVSHHENTTFRVGADFSEKACRTTSPKDWIVGEKVDTAEKLYSMCERLSASVKRIDHKATVHVRINGNIDVAFYEGTLYIYAPGVTRSVELDESTGTIKCLGILVPKEDYAAYIVDHRISSKLSLLPECTLREIRNRIELCETSVCKAYAEYTQIYLLERSIQIDAKSLVATWIKNNKILTFCGTLMTLYATYRTGKFLYKKLFQTSTHHANILQSEPDDATQHFQHRLRKAIVSGDLSAQTTIRSEARAYGHGAFEKLNEWEYELRSNSCPGMKEIIASKDYNKLCGYIAGNVENVAHYMLREKANMLSQRDIFSTPTDLDKYILKLMNNYVTLMNDHNGFCYGLCIRENFIITVSHMFNKVGDKLVVSSDGKLYEAVVEYINRPRDLAQVKVISKNWPAAADISSKFLPNKEAVSVIDTWFIRPCPVQPMAYSTLSTYRHKAVDPGTDLTNPNFQLSESYWLTEFRTAHSMKHVIRQGDCGLPLVAYHKNKFYIVGIHNSYQNMTQYAYFSLLDTNDLSKTIVSNSGEVEKWHIRHPTKGYTVTAHPAVISMIDTTTNTVFGNLMQHGLQMLGFSQEARLYSNPKHDKKLYPVPGLEVVKKPSALYYKDGMDASELVVDMKGRPHTLMTQAMKYTTRTPEYGKWNPDIFKHVHQLISLRFRRDYEYEKPLNMKELLNGLEHLGPVVLDTSPGPIFKKVFNINDKKPLFVNKAKPGDVPFYEVAHNQYGDAFKEWFHTYDRSLTGGIPVLVLSKDNAKVELLPIDKVQKGGVRLFNELCVSFNMVLKKYFGRLINSIQGNYHKGPYAMGANSYLTGSFILRKFAEIPDGVVSNTDYSRFDKTIPREMILAFCQTALQHMPEHVQSAFANTLTYVLHTLDGHLYMVSSGNESGSYVTTLLNCFVVEFTTMYTCCEKYYERNGVFPTLNVLEQIYAGFYCGDDATICVRRNYFTLEDRIRVNAMFNMKLTDAKVESNYPSFCSRVIVPDEKDVYVGYPALKEESIITCLMYFSNLDQETLAMNCNVALFEASLHPKPFFDKIEKAVIYLSNKYGLRMKIDWFQYEQYRNHFKMYVKSLENSPFRQSITANASRKRPNKNQKFENNRAFEAIISNSQNYIETYIQNTKMDPISQLNHYVQINNLPSPHYQETSEGPANDPTWKVKCELKGVDSIVRVKVGYGKTKQEAKREAAKEMAAELLVVRASSGTLEGESAQTKAFDQARTKILRTTHEGNVEMPRIYRHYNNCHIVYKGKTYHAPMIGCYTPPETMGATQCMLNQRMKEFVNSAEYKSQHKIYWTLYRHVDPDLVKAMNNVVHDPKEFGTHPEVLFSMAPYDLFLDAFGAFSYIEMKVEQIPMTANSGEIPAEGNGLRSLVKVHMEHAEEEARKSKELLEQPEKYTRLYFSRFADSDGEWKKLDDQKDCVFKMLYCEDMIACESRHFPTDPITLYAEMHTELPLFLDEQGVGMLFKTTKVLPPLVNMKANSMTETVHPDAVRQAALNQSLSTVVNAQNPQPSLVAPTLAAPGETGISNMQVLQAEYLNPIGPPNMMTFGAVVFDIKTLISSQYLDADTEISWTEGLAAGTILAQIPYDPLGTYVNKYIKAWVGLHKRYHGDLMFRLTVLGNPMYSGYLGVAWMPRKQTGSTVPISEFQKYAYEAKGVTLPWSGAYPLKDARRNDFYRTVDDTDMDERPHLVIVPVMTVENPLKDGVKVRLRLASKLATQMDSTDGNPVNDFVVSEPYVPDGESSKYLPEAPGLAGFGLAAFMQGAKIYLDGGRVNKIVDDSTYAHSYSKHHTDVSYCGHLLRPTWKRPMNRGTGTETSATEYPAPNLSQINFTVSNRARSTVRVSGNFTAGGYARLANIAPPVNGPGAFMEEIFANNTSWIKSSLMNDVPLYLYALGVDQHLVCYSSGKLVTDYGTFYFKMYVTYFPSDNVVSIQEFSSPMRFGSGYDALSPFDHNNDIDAIVTQFHNQSALPVGYVGLNISTIPPSAIAIDGWQNPTGTTDFQFIRALESLIRNMGPYNTNTQVVQITGRDTRNLAPVFYARYDPENKQLYTKPYGLSTQFRIMPIDMEYISMSLEIVYKSTQFPITNVDDWTDRASSFFVSSVKYAEPVGIQMDSNAAMAGAMVLGGAMEGMGKGIGGFAQGMFSIKQQERQQKFLREMQQAKQEQELIMQGNMFRQQDVLQQRQFENARFMQGSDQLFQKEMKGLRNTATLFSQ</sequence>
<dbReference type="SUPFAM" id="SSF54768">
    <property type="entry name" value="dsRNA-binding domain-like"/>
    <property type="match status" value="1"/>
</dbReference>
<dbReference type="SUPFAM" id="SSF88633">
    <property type="entry name" value="Positive stranded ssRNA viruses"/>
    <property type="match status" value="1"/>
</dbReference>
<dbReference type="GO" id="GO:0006351">
    <property type="term" value="P:DNA-templated transcription"/>
    <property type="evidence" value="ECO:0007669"/>
    <property type="project" value="InterPro"/>
</dbReference>
<evidence type="ECO:0000313" key="16">
    <source>
        <dbReference type="EMBL" id="UZH43572.1"/>
    </source>
</evidence>
<feature type="domain" description="DRBM" evidence="13">
    <location>
        <begin position="1894"/>
        <end position="1966"/>
    </location>
</feature>
<dbReference type="InterPro" id="IPR014759">
    <property type="entry name" value="Helicase_SF3_ssRNA_vir"/>
</dbReference>
<keyword evidence="5" id="KW-0547">Nucleotide-binding</keyword>
<keyword evidence="11" id="KW-0694">RNA-binding</keyword>
<keyword evidence="6" id="KW-0378">Hydrolase</keyword>
<dbReference type="EMBL" id="MZ615332">
    <property type="protein sequence ID" value="UZH43572.1"/>
    <property type="molecule type" value="Genomic_RNA"/>
</dbReference>
<dbReference type="InterPro" id="IPR007094">
    <property type="entry name" value="RNA-dir_pol_PSvirus"/>
</dbReference>
<feature type="domain" description="SF3 helicase" evidence="15">
    <location>
        <begin position="297"/>
        <end position="468"/>
    </location>
</feature>
<dbReference type="SUPFAM" id="SSF50494">
    <property type="entry name" value="Trypsin-like serine proteases"/>
    <property type="match status" value="1"/>
</dbReference>
<dbReference type="InterPro" id="IPR000605">
    <property type="entry name" value="Helicase_SF3_ssDNA/RNA_vir"/>
</dbReference>
<dbReference type="PROSITE" id="PS51218">
    <property type="entry name" value="SF3_HELICASE_2"/>
    <property type="match status" value="1"/>
</dbReference>
<dbReference type="GO" id="GO:0008234">
    <property type="term" value="F:cysteine-type peptidase activity"/>
    <property type="evidence" value="ECO:0007669"/>
    <property type="project" value="UniProtKB-KW"/>
</dbReference>
<evidence type="ECO:0000259" key="13">
    <source>
        <dbReference type="PROSITE" id="PS50137"/>
    </source>
</evidence>
<dbReference type="GO" id="GO:0003724">
    <property type="term" value="F:RNA helicase activity"/>
    <property type="evidence" value="ECO:0007669"/>
    <property type="project" value="InterPro"/>
</dbReference>
<dbReference type="InterPro" id="IPR009003">
    <property type="entry name" value="Peptidase_S1_PA"/>
</dbReference>
<keyword evidence="10" id="KW-0693">Viral RNA replication</keyword>
<keyword evidence="9" id="KW-0946">Virion</keyword>
<dbReference type="Pfam" id="PF00680">
    <property type="entry name" value="RdRP_1"/>
    <property type="match status" value="1"/>
</dbReference>
<feature type="transmembrane region" description="Helical" evidence="12">
    <location>
        <begin position="107"/>
        <end position="131"/>
    </location>
</feature>
<evidence type="ECO:0000256" key="10">
    <source>
        <dbReference type="ARBA" id="ARBA00022953"/>
    </source>
</evidence>
<evidence type="ECO:0000256" key="3">
    <source>
        <dbReference type="ARBA" id="ARBA00022679"/>
    </source>
</evidence>
<dbReference type="PROSITE" id="PS50507">
    <property type="entry name" value="RDRP_SSRNA_POS"/>
    <property type="match status" value="1"/>
</dbReference>
<dbReference type="InterPro" id="IPR043502">
    <property type="entry name" value="DNA/RNA_pol_sf"/>
</dbReference>
<dbReference type="GO" id="GO:0039694">
    <property type="term" value="P:viral RNA genome replication"/>
    <property type="evidence" value="ECO:0007669"/>
    <property type="project" value="InterPro"/>
</dbReference>
<evidence type="ECO:0000256" key="12">
    <source>
        <dbReference type="SAM" id="Phobius"/>
    </source>
</evidence>
<dbReference type="InterPro" id="IPR001205">
    <property type="entry name" value="RNA-dir_pol_C"/>
</dbReference>
<feature type="transmembrane region" description="Helical" evidence="12">
    <location>
        <begin position="163"/>
        <end position="182"/>
    </location>
</feature>
<dbReference type="CDD" id="cd00048">
    <property type="entry name" value="DSRM_SF"/>
    <property type="match status" value="1"/>
</dbReference>
<dbReference type="SMART" id="SM00358">
    <property type="entry name" value="DSRM"/>
    <property type="match status" value="1"/>
</dbReference>
<dbReference type="Gene3D" id="3.30.70.270">
    <property type="match status" value="1"/>
</dbReference>
<dbReference type="InterPro" id="IPR014720">
    <property type="entry name" value="dsRBD_dom"/>
</dbReference>
<protein>
    <submittedName>
        <fullName evidence="16">Uncharacterized protein</fullName>
    </submittedName>
</protein>
<keyword evidence="12" id="KW-1133">Transmembrane helix</keyword>
<evidence type="ECO:0000256" key="5">
    <source>
        <dbReference type="ARBA" id="ARBA00022741"/>
    </source>
</evidence>
<name>A0A9E8IKP6_9VIRU</name>
<evidence type="ECO:0000256" key="4">
    <source>
        <dbReference type="ARBA" id="ARBA00022695"/>
    </source>
</evidence>
<accession>A0A9E8IKP6</accession>
<dbReference type="Pfam" id="PF00910">
    <property type="entry name" value="RNA_helicase"/>
    <property type="match status" value="1"/>
</dbReference>
<dbReference type="SUPFAM" id="SSF56672">
    <property type="entry name" value="DNA/RNA polymerases"/>
    <property type="match status" value="1"/>
</dbReference>
<keyword evidence="3" id="KW-0808">Transferase</keyword>
<evidence type="ECO:0000256" key="2">
    <source>
        <dbReference type="ARBA" id="ARBA00022670"/>
    </source>
</evidence>
<reference evidence="16" key="2">
    <citation type="journal article" date="2022" name="Virol. J.">
        <title>Negeviruses isolated from mosquitoes in the Brazilian Amazon.</title>
        <authorList>
            <person name="da Silva Ribeiro A.C."/>
            <person name="Martins L.C."/>
            <person name="da Silva S.P."/>
            <person name="de Almeida Medeiros D.B."/>
            <person name="Miranda K.K.P."/>
            <person name="Nunes Neto J.P."/>
            <person name="de Oliveira Monteiro H.A."/>
            <person name="do Nascimento B.L.S."/>
            <person name="Junior J.W.R."/>
            <person name="Cruz A.C.R."/>
            <person name="da Costa Vasconcelos P.F."/>
            <person name="Carvalho V.L."/>
            <person name="Rodrigues S.G."/>
        </authorList>
    </citation>
    <scope>NUCLEOTIDE SEQUENCE</scope>
    <source>
        <strain evidence="16">BeAr805572</strain>
    </source>
</reference>
<evidence type="ECO:0000256" key="9">
    <source>
        <dbReference type="ARBA" id="ARBA00022844"/>
    </source>
</evidence>
<feature type="transmembrane region" description="Helical" evidence="12">
    <location>
        <begin position="72"/>
        <end position="95"/>
    </location>
</feature>
<evidence type="ECO:0000256" key="1">
    <source>
        <dbReference type="ARBA" id="ARBA00004328"/>
    </source>
</evidence>
<dbReference type="Gene3D" id="3.30.160.20">
    <property type="match status" value="1"/>
</dbReference>
<reference evidence="16" key="1">
    <citation type="submission" date="2021-07" db="EMBL/GenBank/DDBJ databases">
        <authorList>
            <person name="Ribeiro A.C."/>
            <person name="Martins L."/>
            <person name="Silva S."/>
            <person name="Almeida D."/>
            <person name="Miranda K."/>
            <person name="Nunes-Neto J."/>
            <person name="Monteiro H.A."/>
            <person name="Nascimento B.L."/>
            <person name="Junior J.W.R."/>
            <person name="Cruz A.C."/>
            <person name="Vasconcelos P.F."/>
            <person name="Carvalho V."/>
            <person name="Guerreiro S."/>
        </authorList>
    </citation>
    <scope>NUCLEOTIDE SEQUENCE</scope>
    <source>
        <strain evidence="16">BeAr805572</strain>
    </source>
</reference>
<keyword evidence="4" id="KW-0548">Nucleotidyltransferase</keyword>
<keyword evidence="12" id="KW-0472">Membrane</keyword>
<evidence type="ECO:0000256" key="6">
    <source>
        <dbReference type="ARBA" id="ARBA00022801"/>
    </source>
</evidence>
<evidence type="ECO:0000256" key="11">
    <source>
        <dbReference type="PROSITE-ProRule" id="PRU00266"/>
    </source>
</evidence>
<feature type="domain" description="RdRp catalytic" evidence="14">
    <location>
        <begin position="1596"/>
        <end position="1721"/>
    </location>
</feature>
<dbReference type="InterPro" id="IPR043128">
    <property type="entry name" value="Rev_trsase/Diguanyl_cyclase"/>
</dbReference>
<dbReference type="GO" id="GO:0005524">
    <property type="term" value="F:ATP binding"/>
    <property type="evidence" value="ECO:0007669"/>
    <property type="project" value="UniProtKB-KW"/>
</dbReference>
<evidence type="ECO:0000259" key="14">
    <source>
        <dbReference type="PROSITE" id="PS50507"/>
    </source>
</evidence>
<dbReference type="GO" id="GO:0003968">
    <property type="term" value="F:RNA-directed RNA polymerase activity"/>
    <property type="evidence" value="ECO:0007669"/>
    <property type="project" value="InterPro"/>
</dbReference>
<comment type="subcellular location">
    <subcellularLocation>
        <location evidence="1">Virion</location>
    </subcellularLocation>
</comment>
<dbReference type="InterPro" id="IPR029053">
    <property type="entry name" value="Viral_coat"/>
</dbReference>